<protein>
    <submittedName>
        <fullName evidence="2">GNAT family N-acetyltransferase</fullName>
    </submittedName>
</protein>
<dbReference type="PANTHER" id="PTHR43415:SF3">
    <property type="entry name" value="GNAT-FAMILY ACETYLTRANSFERASE"/>
    <property type="match status" value="1"/>
</dbReference>
<dbReference type="OrthoDB" id="893030at2"/>
<evidence type="ECO:0000313" key="3">
    <source>
        <dbReference type="Proteomes" id="UP000306552"/>
    </source>
</evidence>
<reference evidence="2 3" key="1">
    <citation type="submission" date="2019-04" db="EMBL/GenBank/DDBJ databases">
        <title>Psychroflexus halotolerans sp. nov., isolated from a marine solar saltern.</title>
        <authorList>
            <person name="Feng X."/>
        </authorList>
    </citation>
    <scope>NUCLEOTIDE SEQUENCE [LARGE SCALE GENOMIC DNA]</scope>
    <source>
        <strain evidence="2 3">WDS2C27</strain>
    </source>
</reference>
<dbReference type="Gene3D" id="3.40.630.30">
    <property type="match status" value="1"/>
</dbReference>
<dbReference type="PROSITE" id="PS51186">
    <property type="entry name" value="GNAT"/>
    <property type="match status" value="1"/>
</dbReference>
<sequence>MLSFGAKHIYLRALEAEDLSFLEHIENDEKLWHLSNTQTPFSNDILKNYLDNRHRDIFEVKQLRLVICKNEDNQRVGFIDIYDFSPRHKRAGLGIVIEQTFRGQGFAKEAINAISKYGFEHLDLHQFFAHIELDNFESIKLFEACGFEKTGEKKDWNYHHGQFYTEAIYQNIRHVH</sequence>
<dbReference type="GO" id="GO:0016747">
    <property type="term" value="F:acyltransferase activity, transferring groups other than amino-acyl groups"/>
    <property type="evidence" value="ECO:0007669"/>
    <property type="project" value="InterPro"/>
</dbReference>
<organism evidence="2 3">
    <name type="scientific">Mesohalobacter halotolerans</name>
    <dbReference type="NCBI Taxonomy" id="1883405"/>
    <lineage>
        <taxon>Bacteria</taxon>
        <taxon>Pseudomonadati</taxon>
        <taxon>Bacteroidota</taxon>
        <taxon>Flavobacteriia</taxon>
        <taxon>Flavobacteriales</taxon>
        <taxon>Flavobacteriaceae</taxon>
        <taxon>Mesohalobacter</taxon>
    </lineage>
</organism>
<feature type="domain" description="N-acetyltransferase" evidence="1">
    <location>
        <begin position="9"/>
        <end position="171"/>
    </location>
</feature>
<dbReference type="SUPFAM" id="SSF55729">
    <property type="entry name" value="Acyl-CoA N-acyltransferases (Nat)"/>
    <property type="match status" value="1"/>
</dbReference>
<dbReference type="InterPro" id="IPR000182">
    <property type="entry name" value="GNAT_dom"/>
</dbReference>
<dbReference type="EMBL" id="SWMU01000004">
    <property type="protein sequence ID" value="TKS55698.1"/>
    <property type="molecule type" value="Genomic_DNA"/>
</dbReference>
<proteinExistence type="predicted"/>
<gene>
    <name evidence="2" type="ORF">FCN74_10360</name>
</gene>
<dbReference type="InterPro" id="IPR016181">
    <property type="entry name" value="Acyl_CoA_acyltransferase"/>
</dbReference>
<dbReference type="AlphaFoldDB" id="A0A4U5TQH0"/>
<dbReference type="Proteomes" id="UP000306552">
    <property type="component" value="Unassembled WGS sequence"/>
</dbReference>
<keyword evidence="3" id="KW-1185">Reference proteome</keyword>
<name>A0A4U5TQH0_9FLAO</name>
<keyword evidence="2" id="KW-0808">Transferase</keyword>
<accession>A0A4U5TQH0</accession>
<dbReference type="Pfam" id="PF13302">
    <property type="entry name" value="Acetyltransf_3"/>
    <property type="match status" value="1"/>
</dbReference>
<dbReference type="RefSeq" id="WP_138932526.1">
    <property type="nucleotide sequence ID" value="NZ_SWMU01000004.1"/>
</dbReference>
<comment type="caution">
    <text evidence="2">The sequence shown here is derived from an EMBL/GenBank/DDBJ whole genome shotgun (WGS) entry which is preliminary data.</text>
</comment>
<dbReference type="CDD" id="cd04301">
    <property type="entry name" value="NAT_SF"/>
    <property type="match status" value="1"/>
</dbReference>
<evidence type="ECO:0000313" key="2">
    <source>
        <dbReference type="EMBL" id="TKS55698.1"/>
    </source>
</evidence>
<evidence type="ECO:0000259" key="1">
    <source>
        <dbReference type="PROSITE" id="PS51186"/>
    </source>
</evidence>
<dbReference type="PANTHER" id="PTHR43415">
    <property type="entry name" value="SPERMIDINE N(1)-ACETYLTRANSFERASE"/>
    <property type="match status" value="1"/>
</dbReference>